<dbReference type="InterPro" id="IPR052955">
    <property type="entry name" value="UPF0703_membrane_permease"/>
</dbReference>
<protein>
    <submittedName>
        <fullName evidence="4">TIGR03943 family protein</fullName>
    </submittedName>
</protein>
<evidence type="ECO:0000313" key="4">
    <source>
        <dbReference type="EMBL" id="QGK69292.1"/>
    </source>
</evidence>
<dbReference type="Pfam" id="PF09323">
    <property type="entry name" value="DUF1980"/>
    <property type="match status" value="1"/>
</dbReference>
<reference evidence="5" key="1">
    <citation type="submission" date="2019-11" db="EMBL/GenBank/DDBJ databases">
        <title>The complete genome sequence of Saccharopolyspora sp. E2A.</title>
        <authorList>
            <person name="Zhang G."/>
        </authorList>
    </citation>
    <scope>NUCLEOTIDE SEQUENCE [LARGE SCALE GENOMIC DNA]</scope>
    <source>
        <strain evidence="5">E2A</strain>
    </source>
</reference>
<keyword evidence="1" id="KW-1133">Transmembrane helix</keyword>
<feature type="transmembrane region" description="Helical" evidence="1">
    <location>
        <begin position="33"/>
        <end position="54"/>
    </location>
</feature>
<proteinExistence type="predicted"/>
<keyword evidence="5" id="KW-1185">Reference proteome</keyword>
<feature type="domain" description="DUF1980" evidence="2">
    <location>
        <begin position="8"/>
        <end position="92"/>
    </location>
</feature>
<organism evidence="4 5">
    <name type="scientific">Allosaccharopolyspora coralli</name>
    <dbReference type="NCBI Taxonomy" id="2665642"/>
    <lineage>
        <taxon>Bacteria</taxon>
        <taxon>Bacillati</taxon>
        <taxon>Actinomycetota</taxon>
        <taxon>Actinomycetes</taxon>
        <taxon>Pseudonocardiales</taxon>
        <taxon>Pseudonocardiaceae</taxon>
        <taxon>Allosaccharopolyspora</taxon>
    </lineage>
</organism>
<sequence length="244" mass="26173">MRRETQNLLLLLLGGAVLKIALTGTYVRYVKPSLLPWLIAAAAVTVGLALFAIFRDIRAAQRGVADTGDCREHGTRSPWMLLLPVFAIFLVAPPALGADAVTRAGDGSRVPDRPSSAEMFPELPPGDAPLLSVSEFVTRVVWDDSGTLDGRPIRLRGFVVHPEQEGPTQLARLRVNCCAADAAPIRVDLAGAAAKRSSTLAADTWIEVTGTLRTGSATEANGQVPTLEITQLRRIAPPQDPYEY</sequence>
<dbReference type="InterPro" id="IPR015402">
    <property type="entry name" value="DUF1980"/>
</dbReference>
<dbReference type="PANTHER" id="PTHR40047:SF1">
    <property type="entry name" value="UPF0703 PROTEIN YCGQ"/>
    <property type="match status" value="1"/>
</dbReference>
<name>A0A5Q3Q4B5_9PSEU</name>
<dbReference type="NCBIfam" id="TIGR03943">
    <property type="entry name" value="TIGR03943 family putative permease subunit"/>
    <property type="match status" value="1"/>
</dbReference>
<dbReference type="Proteomes" id="UP000371041">
    <property type="component" value="Chromosome"/>
</dbReference>
<evidence type="ECO:0000259" key="2">
    <source>
        <dbReference type="Pfam" id="PF09323"/>
    </source>
</evidence>
<evidence type="ECO:0000256" key="1">
    <source>
        <dbReference type="SAM" id="Phobius"/>
    </source>
</evidence>
<dbReference type="RefSeq" id="WP_154075892.1">
    <property type="nucleotide sequence ID" value="NZ_CP045929.1"/>
</dbReference>
<keyword evidence="1" id="KW-0812">Transmembrane</keyword>
<evidence type="ECO:0000313" key="5">
    <source>
        <dbReference type="Proteomes" id="UP000371041"/>
    </source>
</evidence>
<feature type="transmembrane region" description="Helical" evidence="1">
    <location>
        <begin position="79"/>
        <end position="96"/>
    </location>
</feature>
<dbReference type="Pfam" id="PF21537">
    <property type="entry name" value="DUF1980_C"/>
    <property type="match status" value="1"/>
</dbReference>
<dbReference type="AlphaFoldDB" id="A0A5Q3Q4B5"/>
<dbReference type="EMBL" id="CP045929">
    <property type="protein sequence ID" value="QGK69292.1"/>
    <property type="molecule type" value="Genomic_DNA"/>
</dbReference>
<dbReference type="InterPro" id="IPR048493">
    <property type="entry name" value="DUF1980_N"/>
</dbReference>
<keyword evidence="1" id="KW-0472">Membrane</keyword>
<dbReference type="InterPro" id="IPR048447">
    <property type="entry name" value="DUF1980_C"/>
</dbReference>
<gene>
    <name evidence="4" type="ORF">GIY23_06850</name>
</gene>
<feature type="domain" description="DUF1980" evidence="3">
    <location>
        <begin position="146"/>
        <end position="244"/>
    </location>
</feature>
<evidence type="ECO:0000259" key="3">
    <source>
        <dbReference type="Pfam" id="PF21537"/>
    </source>
</evidence>
<dbReference type="PANTHER" id="PTHR40047">
    <property type="entry name" value="UPF0703 PROTEIN YCGQ"/>
    <property type="match status" value="1"/>
</dbReference>
<accession>A0A5Q3Q4B5</accession>
<dbReference type="KEGG" id="sace:GIY23_06850"/>